<evidence type="ECO:0000259" key="1">
    <source>
        <dbReference type="Pfam" id="PF12770"/>
    </source>
</evidence>
<keyword evidence="3" id="KW-1185">Reference proteome</keyword>
<evidence type="ECO:0000313" key="2">
    <source>
        <dbReference type="EMBL" id="CAI6013788.1"/>
    </source>
</evidence>
<organism evidence="2 3">
    <name type="scientific">Clonostachys chloroleuca</name>
    <dbReference type="NCBI Taxonomy" id="1926264"/>
    <lineage>
        <taxon>Eukaryota</taxon>
        <taxon>Fungi</taxon>
        <taxon>Dikarya</taxon>
        <taxon>Ascomycota</taxon>
        <taxon>Pezizomycotina</taxon>
        <taxon>Sordariomycetes</taxon>
        <taxon>Hypocreomycetidae</taxon>
        <taxon>Hypocreales</taxon>
        <taxon>Bionectriaceae</taxon>
        <taxon>Clonostachys</taxon>
    </lineage>
</organism>
<comment type="caution">
    <text evidence="2">The sequence shown here is derived from an EMBL/GenBank/DDBJ whole genome shotgun (WGS) entry which is preliminary data.</text>
</comment>
<dbReference type="InterPro" id="IPR024983">
    <property type="entry name" value="CHAT_dom"/>
</dbReference>
<gene>
    <name evidence="2" type="ORF">CCHLO57077_00019003</name>
</gene>
<dbReference type="EMBL" id="CABFNP030000406">
    <property type="protein sequence ID" value="CAI6013788.1"/>
    <property type="molecule type" value="Genomic_DNA"/>
</dbReference>
<feature type="domain" description="CHAT" evidence="1">
    <location>
        <begin position="25"/>
        <end position="194"/>
    </location>
</feature>
<dbReference type="Proteomes" id="UP001160390">
    <property type="component" value="Unassembled WGS sequence"/>
</dbReference>
<dbReference type="Pfam" id="PF12770">
    <property type="entry name" value="CHAT"/>
    <property type="match status" value="1"/>
</dbReference>
<dbReference type="AlphaFoldDB" id="A0AA35LNY3"/>
<accession>A0AA35LNY3</accession>
<protein>
    <recommendedName>
        <fullName evidence="1">CHAT domain-containing protein</fullName>
    </recommendedName>
</protein>
<proteinExistence type="predicted"/>
<name>A0AA35LNY3_9HYPO</name>
<evidence type="ECO:0000313" key="3">
    <source>
        <dbReference type="Proteomes" id="UP001160390"/>
    </source>
</evidence>
<sequence>MILSTLIESRVKTNVAQRPEKAVVVGMQELRHAPQEVSKLEDLCRSMQLEVRKPRPYQKDVLAALNDCEIFHFAGHGKADSEDPSKSFLVLRDRPLAVANLFEINPHNRNPFLAYLSACGTGQVTHDELIDEGLHLIAACQLAGFRHVIGTLWKVNDQFCVDVATMTYEWMRKRGVSDESVSEGLHYANRSLRTQWVSENTARGASKLGTGVHEEDLQMSIEQSRSSQGKARDPGNVVSCDDIKLWYLFNDGVDEAFSRRVATISEYCLGTARTLPLCLRRPLSASTLARVAGMR</sequence>
<reference evidence="2" key="1">
    <citation type="submission" date="2023-01" db="EMBL/GenBank/DDBJ databases">
        <authorList>
            <person name="Piombo E."/>
        </authorList>
    </citation>
    <scope>NUCLEOTIDE SEQUENCE</scope>
</reference>